<evidence type="ECO:0000313" key="2">
    <source>
        <dbReference type="EMBL" id="HJD52356.1"/>
    </source>
</evidence>
<reference evidence="2" key="2">
    <citation type="submission" date="2021-04" db="EMBL/GenBank/DDBJ databases">
        <authorList>
            <person name="Gilroy R."/>
        </authorList>
    </citation>
    <scope>NUCLEOTIDE SEQUENCE</scope>
    <source>
        <strain evidence="2">MalCec1-1739</strain>
    </source>
</reference>
<evidence type="ECO:0000256" key="1">
    <source>
        <dbReference type="SAM" id="SignalP"/>
    </source>
</evidence>
<name>A0A9D2ZUB9_9BACT</name>
<dbReference type="EMBL" id="DWUP01000025">
    <property type="protein sequence ID" value="HJD52356.1"/>
    <property type="molecule type" value="Genomic_DNA"/>
</dbReference>
<keyword evidence="1" id="KW-0732">Signal</keyword>
<sequence>MKTTDANFTRSISTAIICLAVWCLGLQTAAAQYDTRGSGYQAKLPNIMVVPYINEQTDVSPSDLRAHIDASPMLQLALSKVKESFSLNGYPTVDFIGLLRSQRNTGMAQAYRGATTNPIIKMMQSSKADIFVYVTPRIIRDGSTSQAIVMLDAQDAYTRESFANANFTSDSFMTSDTVRLVSMALDNISRNFFGQIEERFADLVASGRTIVAHLYVKEGCEMSFYDSFGETGDDLGTLLNYYLAENAYHGTGEVNSIEDYYIDMSFKIPIYEESSGRPIPKTYAMSMLRKFLRGVLPAEYKIGKTDTNGAQIDIYIEDNAEL</sequence>
<proteinExistence type="predicted"/>
<comment type="caution">
    <text evidence="2">The sequence shown here is derived from an EMBL/GenBank/DDBJ whole genome shotgun (WGS) entry which is preliminary data.</text>
</comment>
<gene>
    <name evidence="2" type="ORF">IAA93_01310</name>
</gene>
<protein>
    <submittedName>
        <fullName evidence="2">Uncharacterized protein</fullName>
    </submittedName>
</protein>
<feature type="chain" id="PRO_5038866460" evidence="1">
    <location>
        <begin position="32"/>
        <end position="322"/>
    </location>
</feature>
<dbReference type="InterPro" id="IPR046173">
    <property type="entry name" value="DUF6175"/>
</dbReference>
<dbReference type="AlphaFoldDB" id="A0A9D2ZUB9"/>
<dbReference type="Proteomes" id="UP000787625">
    <property type="component" value="Unassembled WGS sequence"/>
</dbReference>
<feature type="signal peptide" evidence="1">
    <location>
        <begin position="1"/>
        <end position="31"/>
    </location>
</feature>
<evidence type="ECO:0000313" key="3">
    <source>
        <dbReference type="Proteomes" id="UP000787625"/>
    </source>
</evidence>
<organism evidence="2 3">
    <name type="scientific">Candidatus Avibacteroides avistercoris</name>
    <dbReference type="NCBI Taxonomy" id="2840690"/>
    <lineage>
        <taxon>Bacteria</taxon>
        <taxon>Pseudomonadati</taxon>
        <taxon>Bacteroidota</taxon>
        <taxon>Bacteroidia</taxon>
        <taxon>Bacteroidales</taxon>
        <taxon>Bacteroidaceae</taxon>
        <taxon>Bacteroidaceae incertae sedis</taxon>
        <taxon>Candidatus Avibacteroides</taxon>
    </lineage>
</organism>
<accession>A0A9D2ZUB9</accession>
<dbReference type="Pfam" id="PF19672">
    <property type="entry name" value="DUF6175"/>
    <property type="match status" value="1"/>
</dbReference>
<reference evidence="2" key="1">
    <citation type="journal article" date="2021" name="PeerJ">
        <title>Extensive microbial diversity within the chicken gut microbiome revealed by metagenomics and culture.</title>
        <authorList>
            <person name="Gilroy R."/>
            <person name="Ravi A."/>
            <person name="Getino M."/>
            <person name="Pursley I."/>
            <person name="Horton D.L."/>
            <person name="Alikhan N.F."/>
            <person name="Baker D."/>
            <person name="Gharbi K."/>
            <person name="Hall N."/>
            <person name="Watson M."/>
            <person name="Adriaenssens E.M."/>
            <person name="Foster-Nyarko E."/>
            <person name="Jarju S."/>
            <person name="Secka A."/>
            <person name="Antonio M."/>
            <person name="Oren A."/>
            <person name="Chaudhuri R.R."/>
            <person name="La Ragione R."/>
            <person name="Hildebrand F."/>
            <person name="Pallen M.J."/>
        </authorList>
    </citation>
    <scope>NUCLEOTIDE SEQUENCE</scope>
    <source>
        <strain evidence="2">MalCec1-1739</strain>
    </source>
</reference>